<keyword evidence="3" id="KW-0238">DNA-binding</keyword>
<sequence>MNRSVTLRQIEVFVHVARGGNLTAAAVRLGLSQSAASMSLGELERLLGGPLFHRVGRGLCLNDRGRSLLPSAEAVLLAFRDFSDRAGGEGGLSGDLVVACSTTIANYLFPSCMKAFLEAHRGLSLSLDVGNTEEIAEEVRKGEADLGLVEGDCADQGLVTEKWLRDELLLCASPRHPLVTARSVPLSRLAGETWIFREEGAGTLSTLLKAFAEEDFFPDRILHIGHTEAIKRAVEAGLGVSCLSRFALSRELRSGDLALIDTPFRPHRWFCLIHRRGPRSAALTLLVDWLLDRRSLLT</sequence>
<dbReference type="InterPro" id="IPR000847">
    <property type="entry name" value="LysR_HTH_N"/>
</dbReference>
<dbReference type="Pfam" id="PF03466">
    <property type="entry name" value="LysR_substrate"/>
    <property type="match status" value="1"/>
</dbReference>
<evidence type="ECO:0000256" key="2">
    <source>
        <dbReference type="ARBA" id="ARBA00023015"/>
    </source>
</evidence>
<dbReference type="EMBL" id="CP072943">
    <property type="protein sequence ID" value="QTX33198.1"/>
    <property type="molecule type" value="Genomic_DNA"/>
</dbReference>
<name>A0A9Q7AEG7_9BACT</name>
<dbReference type="PANTHER" id="PTHR30126:SF94">
    <property type="entry name" value="LYSR FAMILY TRANSCRIPTIONAL REGULATOR"/>
    <property type="match status" value="1"/>
</dbReference>
<evidence type="ECO:0000259" key="5">
    <source>
        <dbReference type="PROSITE" id="PS50931"/>
    </source>
</evidence>
<dbReference type="KEGG" id="aram:KAR29_04690"/>
<dbReference type="InterPro" id="IPR005119">
    <property type="entry name" value="LysR_subst-bd"/>
</dbReference>
<dbReference type="Gene3D" id="1.10.10.10">
    <property type="entry name" value="Winged helix-like DNA-binding domain superfamily/Winged helix DNA-binding domain"/>
    <property type="match status" value="1"/>
</dbReference>
<gene>
    <name evidence="6" type="ORF">KAR29_04690</name>
</gene>
<dbReference type="Proteomes" id="UP000671879">
    <property type="component" value="Chromosome"/>
</dbReference>
<dbReference type="RefSeq" id="WP_274374475.1">
    <property type="nucleotide sequence ID" value="NZ_CP072943.1"/>
</dbReference>
<dbReference type="PRINTS" id="PR00039">
    <property type="entry name" value="HTHLYSR"/>
</dbReference>
<evidence type="ECO:0000313" key="6">
    <source>
        <dbReference type="EMBL" id="QTX33198.1"/>
    </source>
</evidence>
<dbReference type="GO" id="GO:0000976">
    <property type="term" value="F:transcription cis-regulatory region binding"/>
    <property type="evidence" value="ECO:0007669"/>
    <property type="project" value="TreeGrafter"/>
</dbReference>
<dbReference type="SUPFAM" id="SSF53850">
    <property type="entry name" value="Periplasmic binding protein-like II"/>
    <property type="match status" value="1"/>
</dbReference>
<dbReference type="InterPro" id="IPR036388">
    <property type="entry name" value="WH-like_DNA-bd_sf"/>
</dbReference>
<organism evidence="6 7">
    <name type="scientific">Aminithiophilus ramosus</name>
    <dbReference type="NCBI Taxonomy" id="3029084"/>
    <lineage>
        <taxon>Bacteria</taxon>
        <taxon>Thermotogati</taxon>
        <taxon>Synergistota</taxon>
        <taxon>Synergistia</taxon>
        <taxon>Synergistales</taxon>
        <taxon>Aminithiophilaceae</taxon>
        <taxon>Aminithiophilus</taxon>
    </lineage>
</organism>
<reference evidence="7" key="1">
    <citation type="submission" date="2021-04" db="EMBL/GenBank/DDBJ databases">
        <title>A novel Synergistetes isolate from a pyrite-forming mixed culture.</title>
        <authorList>
            <person name="Bunk B."/>
            <person name="Sproer C."/>
            <person name="Spring S."/>
            <person name="Pester M."/>
        </authorList>
    </citation>
    <scope>NUCLEOTIDE SEQUENCE [LARGE SCALE GENOMIC DNA]</scope>
    <source>
        <strain evidence="7">J.5.4.2-T.3.5.2</strain>
    </source>
</reference>
<keyword evidence="7" id="KW-1185">Reference proteome</keyword>
<keyword evidence="2" id="KW-0805">Transcription regulation</keyword>
<dbReference type="AlphaFoldDB" id="A0A9Q7AEG7"/>
<dbReference type="GO" id="GO:0003700">
    <property type="term" value="F:DNA-binding transcription factor activity"/>
    <property type="evidence" value="ECO:0007669"/>
    <property type="project" value="InterPro"/>
</dbReference>
<evidence type="ECO:0000256" key="4">
    <source>
        <dbReference type="ARBA" id="ARBA00023163"/>
    </source>
</evidence>
<evidence type="ECO:0000313" key="7">
    <source>
        <dbReference type="Proteomes" id="UP000671879"/>
    </source>
</evidence>
<dbReference type="SUPFAM" id="SSF46785">
    <property type="entry name" value="Winged helix' DNA-binding domain"/>
    <property type="match status" value="1"/>
</dbReference>
<protein>
    <submittedName>
        <fullName evidence="6">LysR family transcriptional regulator</fullName>
    </submittedName>
</protein>
<evidence type="ECO:0000256" key="3">
    <source>
        <dbReference type="ARBA" id="ARBA00023125"/>
    </source>
</evidence>
<dbReference type="Pfam" id="PF00126">
    <property type="entry name" value="HTH_1"/>
    <property type="match status" value="1"/>
</dbReference>
<dbReference type="Gene3D" id="3.40.190.10">
    <property type="entry name" value="Periplasmic binding protein-like II"/>
    <property type="match status" value="2"/>
</dbReference>
<keyword evidence="4" id="KW-0804">Transcription</keyword>
<dbReference type="PROSITE" id="PS50931">
    <property type="entry name" value="HTH_LYSR"/>
    <property type="match status" value="1"/>
</dbReference>
<accession>A0A9Q7AEG7</accession>
<proteinExistence type="inferred from homology"/>
<comment type="similarity">
    <text evidence="1">Belongs to the LysR transcriptional regulatory family.</text>
</comment>
<dbReference type="InterPro" id="IPR036390">
    <property type="entry name" value="WH_DNA-bd_sf"/>
</dbReference>
<evidence type="ECO:0000256" key="1">
    <source>
        <dbReference type="ARBA" id="ARBA00009437"/>
    </source>
</evidence>
<feature type="domain" description="HTH lysR-type" evidence="5">
    <location>
        <begin position="5"/>
        <end position="62"/>
    </location>
</feature>
<dbReference type="PANTHER" id="PTHR30126">
    <property type="entry name" value="HTH-TYPE TRANSCRIPTIONAL REGULATOR"/>
    <property type="match status" value="1"/>
</dbReference>